<dbReference type="PANTHER" id="PTHR42739">
    <property type="entry name" value="MALATE SYNTHASE G"/>
    <property type="match status" value="1"/>
</dbReference>
<protein>
    <submittedName>
        <fullName evidence="1">Uncharacterized protein</fullName>
    </submittedName>
</protein>
<dbReference type="GO" id="GO:0009436">
    <property type="term" value="P:glyoxylate catabolic process"/>
    <property type="evidence" value="ECO:0007669"/>
    <property type="project" value="TreeGrafter"/>
</dbReference>
<comment type="caution">
    <text evidence="1">The sequence shown here is derived from an EMBL/GenBank/DDBJ whole genome shotgun (WGS) entry which is preliminary data.</text>
</comment>
<dbReference type="EMBL" id="CAJOBP010001992">
    <property type="protein sequence ID" value="CAF4326827.1"/>
    <property type="molecule type" value="Genomic_DNA"/>
</dbReference>
<evidence type="ECO:0000313" key="1">
    <source>
        <dbReference type="EMBL" id="CAF4326827.1"/>
    </source>
</evidence>
<proteinExistence type="predicted"/>
<dbReference type="GO" id="GO:0000287">
    <property type="term" value="F:magnesium ion binding"/>
    <property type="evidence" value="ECO:0007669"/>
    <property type="project" value="TreeGrafter"/>
</dbReference>
<dbReference type="AlphaFoldDB" id="A0A820JMF4"/>
<dbReference type="GO" id="GO:0004474">
    <property type="term" value="F:malate synthase activity"/>
    <property type="evidence" value="ECO:0007669"/>
    <property type="project" value="InterPro"/>
</dbReference>
<evidence type="ECO:0000313" key="2">
    <source>
        <dbReference type="Proteomes" id="UP000663873"/>
    </source>
</evidence>
<reference evidence="1" key="1">
    <citation type="submission" date="2021-02" db="EMBL/GenBank/DDBJ databases">
        <authorList>
            <person name="Nowell W R."/>
        </authorList>
    </citation>
    <scope>NUCLEOTIDE SEQUENCE</scope>
</reference>
<keyword evidence="2" id="KW-1185">Reference proteome</keyword>
<dbReference type="InterPro" id="IPR006253">
    <property type="entry name" value="Malate_synthG"/>
</dbReference>
<feature type="non-terminal residue" evidence="1">
    <location>
        <position position="1"/>
    </location>
</feature>
<dbReference type="GO" id="GO:0006097">
    <property type="term" value="P:glyoxylate cycle"/>
    <property type="evidence" value="ECO:0007669"/>
    <property type="project" value="InterPro"/>
</dbReference>
<sequence length="155" mass="17645">MMANERVRIGNVQVAKILFDFVNEEVLPDMNIDSDTFWSGAELIIAELSPHRMHQGKCTDITAYKTFLYDIGYLIPQTNDENFQINTINVDNEISVQVAPQLAVPLVNARRCSLYDALYSTDAISDCDSCERTNENNQKRGEKVISFTRKFLDQS</sequence>
<name>A0A820JMF4_9BILA</name>
<dbReference type="Gene3D" id="3.20.20.360">
    <property type="entry name" value="Malate synthase, domain 3"/>
    <property type="match status" value="1"/>
</dbReference>
<dbReference type="PANTHER" id="PTHR42739:SF1">
    <property type="entry name" value="MALATE SYNTHASE G"/>
    <property type="match status" value="1"/>
</dbReference>
<organism evidence="1 2">
    <name type="scientific">Rotaria socialis</name>
    <dbReference type="NCBI Taxonomy" id="392032"/>
    <lineage>
        <taxon>Eukaryota</taxon>
        <taxon>Metazoa</taxon>
        <taxon>Spiralia</taxon>
        <taxon>Gnathifera</taxon>
        <taxon>Rotifera</taxon>
        <taxon>Eurotatoria</taxon>
        <taxon>Bdelloidea</taxon>
        <taxon>Philodinida</taxon>
        <taxon>Philodinidae</taxon>
        <taxon>Rotaria</taxon>
    </lineage>
</organism>
<dbReference type="Proteomes" id="UP000663873">
    <property type="component" value="Unassembled WGS sequence"/>
</dbReference>
<dbReference type="SUPFAM" id="SSF51645">
    <property type="entry name" value="Malate synthase G"/>
    <property type="match status" value="1"/>
</dbReference>
<dbReference type="InterPro" id="IPR046363">
    <property type="entry name" value="MS_N_TIM-barrel_dom"/>
</dbReference>
<accession>A0A820JMF4</accession>
<dbReference type="GO" id="GO:0005829">
    <property type="term" value="C:cytosol"/>
    <property type="evidence" value="ECO:0007669"/>
    <property type="project" value="TreeGrafter"/>
</dbReference>
<dbReference type="InterPro" id="IPR011076">
    <property type="entry name" value="Malate_synth_sf"/>
</dbReference>
<gene>
    <name evidence="1" type="ORF">UJA718_LOCUS14237</name>
</gene>